<gene>
    <name evidence="14" type="ORF">SAMN05444959_12130</name>
</gene>
<keyword evidence="8 11" id="KW-1133">Transmembrane helix</keyword>
<dbReference type="Pfam" id="PF02518">
    <property type="entry name" value="HATPase_c"/>
    <property type="match status" value="1"/>
</dbReference>
<dbReference type="Proteomes" id="UP000198307">
    <property type="component" value="Unassembled WGS sequence"/>
</dbReference>
<comment type="catalytic activity">
    <reaction evidence="1">
        <text>ATP + protein L-histidine = ADP + protein N-phospho-L-histidine.</text>
        <dbReference type="EC" id="2.7.13.3"/>
    </reaction>
</comment>
<feature type="domain" description="Histidine kinase" evidence="12">
    <location>
        <begin position="246"/>
        <end position="457"/>
    </location>
</feature>
<keyword evidence="15" id="KW-1185">Reference proteome</keyword>
<dbReference type="SMART" id="SM00387">
    <property type="entry name" value="HATPase_c"/>
    <property type="match status" value="1"/>
</dbReference>
<evidence type="ECO:0000256" key="3">
    <source>
        <dbReference type="ARBA" id="ARBA00012438"/>
    </source>
</evidence>
<dbReference type="PANTHER" id="PTHR45436">
    <property type="entry name" value="SENSOR HISTIDINE KINASE YKOH"/>
    <property type="match status" value="1"/>
</dbReference>
<dbReference type="SMART" id="SM00304">
    <property type="entry name" value="HAMP"/>
    <property type="match status" value="1"/>
</dbReference>
<dbReference type="InterPro" id="IPR003661">
    <property type="entry name" value="HisK_dim/P_dom"/>
</dbReference>
<dbReference type="PROSITE" id="PS50109">
    <property type="entry name" value="HIS_KIN"/>
    <property type="match status" value="1"/>
</dbReference>
<dbReference type="InterPro" id="IPR004358">
    <property type="entry name" value="Sig_transdc_His_kin-like_C"/>
</dbReference>
<evidence type="ECO:0000256" key="11">
    <source>
        <dbReference type="SAM" id="Phobius"/>
    </source>
</evidence>
<feature type="transmembrane region" description="Helical" evidence="11">
    <location>
        <begin position="159"/>
        <end position="182"/>
    </location>
</feature>
<reference evidence="14 15" key="1">
    <citation type="submission" date="2017-07" db="EMBL/GenBank/DDBJ databases">
        <authorList>
            <person name="Sun Z.S."/>
            <person name="Albrecht U."/>
            <person name="Echele G."/>
            <person name="Lee C.C."/>
        </authorList>
    </citation>
    <scope>NUCLEOTIDE SEQUENCE [LARGE SCALE GENOMIC DNA]</scope>
    <source>
        <strain evidence="14 15">DSM 14827</strain>
    </source>
</reference>
<dbReference type="InterPro" id="IPR003594">
    <property type="entry name" value="HATPase_dom"/>
</dbReference>
<evidence type="ECO:0000256" key="10">
    <source>
        <dbReference type="ARBA" id="ARBA00023136"/>
    </source>
</evidence>
<evidence type="ECO:0000256" key="8">
    <source>
        <dbReference type="ARBA" id="ARBA00022989"/>
    </source>
</evidence>
<dbReference type="PROSITE" id="PS50885">
    <property type="entry name" value="HAMP"/>
    <property type="match status" value="1"/>
</dbReference>
<name>A0A239Q2W8_9RHOB</name>
<evidence type="ECO:0000256" key="4">
    <source>
        <dbReference type="ARBA" id="ARBA00022553"/>
    </source>
</evidence>
<keyword evidence="6 11" id="KW-0812">Transmembrane</keyword>
<dbReference type="InterPro" id="IPR005467">
    <property type="entry name" value="His_kinase_dom"/>
</dbReference>
<feature type="transmembrane region" description="Helical" evidence="11">
    <location>
        <begin position="21"/>
        <end position="38"/>
    </location>
</feature>
<keyword evidence="5" id="KW-0808">Transferase</keyword>
<dbReference type="GO" id="GO:0000155">
    <property type="term" value="F:phosphorelay sensor kinase activity"/>
    <property type="evidence" value="ECO:0007669"/>
    <property type="project" value="InterPro"/>
</dbReference>
<evidence type="ECO:0000256" key="7">
    <source>
        <dbReference type="ARBA" id="ARBA00022777"/>
    </source>
</evidence>
<dbReference type="RefSeq" id="WP_272850364.1">
    <property type="nucleotide sequence ID" value="NZ_CP067131.1"/>
</dbReference>
<keyword evidence="10 11" id="KW-0472">Membrane</keyword>
<evidence type="ECO:0000259" key="12">
    <source>
        <dbReference type="PROSITE" id="PS50109"/>
    </source>
</evidence>
<dbReference type="Gene3D" id="1.10.287.130">
    <property type="match status" value="1"/>
</dbReference>
<dbReference type="SUPFAM" id="SSF47384">
    <property type="entry name" value="Homodimeric domain of signal transducing histidine kinase"/>
    <property type="match status" value="1"/>
</dbReference>
<evidence type="ECO:0000313" key="14">
    <source>
        <dbReference type="EMBL" id="SNT76532.1"/>
    </source>
</evidence>
<protein>
    <recommendedName>
        <fullName evidence="3">histidine kinase</fullName>
        <ecNumber evidence="3">2.7.13.3</ecNumber>
    </recommendedName>
</protein>
<dbReference type="GO" id="GO:0005886">
    <property type="term" value="C:plasma membrane"/>
    <property type="evidence" value="ECO:0007669"/>
    <property type="project" value="TreeGrafter"/>
</dbReference>
<accession>A0A239Q2W8</accession>
<dbReference type="InterPro" id="IPR036097">
    <property type="entry name" value="HisK_dim/P_sf"/>
</dbReference>
<proteinExistence type="predicted"/>
<keyword evidence="7 14" id="KW-0418">Kinase</keyword>
<evidence type="ECO:0000256" key="6">
    <source>
        <dbReference type="ARBA" id="ARBA00022692"/>
    </source>
</evidence>
<dbReference type="PANTHER" id="PTHR45436:SF8">
    <property type="entry name" value="HISTIDINE KINASE"/>
    <property type="match status" value="1"/>
</dbReference>
<dbReference type="CDD" id="cd00082">
    <property type="entry name" value="HisKA"/>
    <property type="match status" value="1"/>
</dbReference>
<dbReference type="InterPro" id="IPR036890">
    <property type="entry name" value="HATPase_C_sf"/>
</dbReference>
<dbReference type="Gene3D" id="6.10.340.10">
    <property type="match status" value="1"/>
</dbReference>
<keyword evidence="9" id="KW-0902">Two-component regulatory system</keyword>
<comment type="subcellular location">
    <subcellularLocation>
        <location evidence="2">Membrane</location>
    </subcellularLocation>
</comment>
<dbReference type="AlphaFoldDB" id="A0A239Q2W8"/>
<dbReference type="Pfam" id="PF00512">
    <property type="entry name" value="HisKA"/>
    <property type="match status" value="1"/>
</dbReference>
<dbReference type="SMART" id="SM00388">
    <property type="entry name" value="HisKA"/>
    <property type="match status" value="1"/>
</dbReference>
<organism evidence="14 15">
    <name type="scientific">Paracoccus seriniphilus</name>
    <dbReference type="NCBI Taxonomy" id="184748"/>
    <lineage>
        <taxon>Bacteria</taxon>
        <taxon>Pseudomonadati</taxon>
        <taxon>Pseudomonadota</taxon>
        <taxon>Alphaproteobacteria</taxon>
        <taxon>Rhodobacterales</taxon>
        <taxon>Paracoccaceae</taxon>
        <taxon>Paracoccus</taxon>
    </lineage>
</organism>
<dbReference type="PRINTS" id="PR00344">
    <property type="entry name" value="BCTRLSENSOR"/>
</dbReference>
<dbReference type="InterPro" id="IPR003660">
    <property type="entry name" value="HAMP_dom"/>
</dbReference>
<evidence type="ECO:0000313" key="15">
    <source>
        <dbReference type="Proteomes" id="UP000198307"/>
    </source>
</evidence>
<evidence type="ECO:0000259" key="13">
    <source>
        <dbReference type="PROSITE" id="PS50885"/>
    </source>
</evidence>
<keyword evidence="4" id="KW-0597">Phosphoprotein</keyword>
<sequence>MPPRPAGLRRTSFRLSLQFSFLYAVLSATIFLGAYWMTDFELRDWISDRMHSDARVLARVYESNGAEALIDRIGTLTEINFEESRIFRLTDQNGRIVAGNIQAIATDQTEGYLPVGDVALIAAPRNIEVSGYWLLQSQIGPYLLLQGSGDHLIAEMLEALLGVLFAGYVIVIGLGLLAGVWIGRITETRIAAVSDTLDQAANGDLTARVPDRGGARDDLAWVSSRINATLDRLQALLESQQQISNDIAHDMRTPLQRLRQRLERMETRNPPDPEDASAALRETEEIISTFNALLRIAQIEAGERRERFAEVDLNQIVETVFEAFEPAAEEARQSLCMVSAPEPTTVFGDRNLLMQMAANLLENALRHSPSGSRIEIGTTAGAAGVGFWVSDNGPGIPAGDREKLFRRFYRGEQSRSSQGHGLGLSMVKAIADLHGATLVISDNMPGLRMTASFSPPQAARDAAGPMPR</sequence>
<evidence type="ECO:0000256" key="5">
    <source>
        <dbReference type="ARBA" id="ARBA00022679"/>
    </source>
</evidence>
<dbReference type="Gene3D" id="3.30.565.10">
    <property type="entry name" value="Histidine kinase-like ATPase, C-terminal domain"/>
    <property type="match status" value="1"/>
</dbReference>
<evidence type="ECO:0000256" key="9">
    <source>
        <dbReference type="ARBA" id="ARBA00023012"/>
    </source>
</evidence>
<dbReference type="InterPro" id="IPR050428">
    <property type="entry name" value="TCS_sensor_his_kinase"/>
</dbReference>
<dbReference type="EC" id="2.7.13.3" evidence="3"/>
<dbReference type="SUPFAM" id="SSF55874">
    <property type="entry name" value="ATPase domain of HSP90 chaperone/DNA topoisomerase II/histidine kinase"/>
    <property type="match status" value="1"/>
</dbReference>
<feature type="domain" description="HAMP" evidence="13">
    <location>
        <begin position="184"/>
        <end position="238"/>
    </location>
</feature>
<evidence type="ECO:0000256" key="1">
    <source>
        <dbReference type="ARBA" id="ARBA00000085"/>
    </source>
</evidence>
<dbReference type="EMBL" id="FZQB01000021">
    <property type="protein sequence ID" value="SNT76532.1"/>
    <property type="molecule type" value="Genomic_DNA"/>
</dbReference>
<evidence type="ECO:0000256" key="2">
    <source>
        <dbReference type="ARBA" id="ARBA00004370"/>
    </source>
</evidence>